<dbReference type="GO" id="GO:0004672">
    <property type="term" value="F:protein kinase activity"/>
    <property type="evidence" value="ECO:0007669"/>
    <property type="project" value="InterPro"/>
</dbReference>
<dbReference type="PANTHER" id="PTHR37542">
    <property type="entry name" value="HELO DOMAIN-CONTAINING PROTEIN-RELATED"/>
    <property type="match status" value="1"/>
</dbReference>
<evidence type="ECO:0000313" key="3">
    <source>
        <dbReference type="Proteomes" id="UP000800082"/>
    </source>
</evidence>
<dbReference type="RefSeq" id="XP_033453287.1">
    <property type="nucleotide sequence ID" value="XM_033595082.1"/>
</dbReference>
<reference evidence="2" key="1">
    <citation type="journal article" date="2020" name="Stud. Mycol.">
        <title>101 Dothideomycetes genomes: a test case for predicting lifestyles and emergence of pathogens.</title>
        <authorList>
            <person name="Haridas S."/>
            <person name="Albert R."/>
            <person name="Binder M."/>
            <person name="Bloem J."/>
            <person name="Labutti K."/>
            <person name="Salamov A."/>
            <person name="Andreopoulos B."/>
            <person name="Baker S."/>
            <person name="Barry K."/>
            <person name="Bills G."/>
            <person name="Bluhm B."/>
            <person name="Cannon C."/>
            <person name="Castanera R."/>
            <person name="Culley D."/>
            <person name="Daum C."/>
            <person name="Ezra D."/>
            <person name="Gonzalez J."/>
            <person name="Henrissat B."/>
            <person name="Kuo A."/>
            <person name="Liang C."/>
            <person name="Lipzen A."/>
            <person name="Lutzoni F."/>
            <person name="Magnuson J."/>
            <person name="Mondo S."/>
            <person name="Nolan M."/>
            <person name="Ohm R."/>
            <person name="Pangilinan J."/>
            <person name="Park H.-J."/>
            <person name="Ramirez L."/>
            <person name="Alfaro M."/>
            <person name="Sun H."/>
            <person name="Tritt A."/>
            <person name="Yoshinaga Y."/>
            <person name="Zwiers L.-H."/>
            <person name="Turgeon B."/>
            <person name="Goodwin S."/>
            <person name="Spatafora J."/>
            <person name="Crous P."/>
            <person name="Grigoriev I."/>
        </authorList>
    </citation>
    <scope>NUCLEOTIDE SEQUENCE</scope>
    <source>
        <strain evidence="2">CBS 183.55</strain>
    </source>
</reference>
<keyword evidence="3" id="KW-1185">Reference proteome</keyword>
<proteinExistence type="predicted"/>
<dbReference type="PROSITE" id="PS50011">
    <property type="entry name" value="PROTEIN_KINASE_DOM"/>
    <property type="match status" value="1"/>
</dbReference>
<name>A0A6A5RZS8_9PLEO</name>
<sequence length="627" mass="70793">MSGLEIPGLAIGGVSFFFQAFAGCIQGYELIADACRLEKAYHNILIKVKIEEHRLFDWARSIGLDYTDERLVLNHMSKNLIMGILEQQQKLLFTFGRLDKKYAKLASPSLVDRTEGFVFDAEHLLENGVNDQGDNAVRFPKTDNLLEKVREFTAQLKTAPRRLKWASLDKEKAEGLVADLVHFNDKLHEALDKAQRDSLREEQLRTSYQIVLLNRTMENLVQIVQSQRIESSPRYPALLHRSSSVYSDLNHRAIARQPDTRPLAALAQFAAVNLQSEEDYGIGAVTDSIVSALDLNQTAEEIHDNRIELSAIETVETIDDIDDAERTEGTYGDRSVWIEWKLPEMDPTHANGTGSLIHERITTLAGLLREMNKIVQFRAPQCLGYFEDEDNGRYGFVFAKPDHATSDESPTTLRDLLAEDMPPLADRITLMRLLAETIEQFHAVGWLHKGLRSANILFFKDSETGLIDIGSPYISGFEYSRPATRDDMTQRPSDDPGADMYRHPATQSNNHTAGFKQTFDLYSLGIVLLEIAYWQPIDEILGIDLSAAKPKDIFSVRKRLLEDTRYEKHVRGYLGVAAQQVIWSCLTGPEGFGLSEPCDEKNPFTSATLGWEFGQRVVKRLALMKGL</sequence>
<evidence type="ECO:0000259" key="1">
    <source>
        <dbReference type="PROSITE" id="PS50011"/>
    </source>
</evidence>
<dbReference type="AlphaFoldDB" id="A0A6A5RZS8"/>
<dbReference type="GeneID" id="54352749"/>
<accession>A0A6A5RZS8</accession>
<dbReference type="Gene3D" id="1.10.510.10">
    <property type="entry name" value="Transferase(Phosphotransferase) domain 1"/>
    <property type="match status" value="1"/>
</dbReference>
<dbReference type="EMBL" id="ML978958">
    <property type="protein sequence ID" value="KAF1933039.1"/>
    <property type="molecule type" value="Genomic_DNA"/>
</dbReference>
<gene>
    <name evidence="2" type="ORF">M421DRAFT_53102</name>
</gene>
<dbReference type="SUPFAM" id="SSF56112">
    <property type="entry name" value="Protein kinase-like (PK-like)"/>
    <property type="match status" value="1"/>
</dbReference>
<protein>
    <recommendedName>
        <fullName evidence="1">Protein kinase domain-containing protein</fullName>
    </recommendedName>
</protein>
<organism evidence="2 3">
    <name type="scientific">Didymella exigua CBS 183.55</name>
    <dbReference type="NCBI Taxonomy" id="1150837"/>
    <lineage>
        <taxon>Eukaryota</taxon>
        <taxon>Fungi</taxon>
        <taxon>Dikarya</taxon>
        <taxon>Ascomycota</taxon>
        <taxon>Pezizomycotina</taxon>
        <taxon>Dothideomycetes</taxon>
        <taxon>Pleosporomycetidae</taxon>
        <taxon>Pleosporales</taxon>
        <taxon>Pleosporineae</taxon>
        <taxon>Didymellaceae</taxon>
        <taxon>Didymella</taxon>
    </lineage>
</organism>
<dbReference type="InterPro" id="IPR000719">
    <property type="entry name" value="Prot_kinase_dom"/>
</dbReference>
<evidence type="ECO:0000313" key="2">
    <source>
        <dbReference type="EMBL" id="KAF1933039.1"/>
    </source>
</evidence>
<dbReference type="InterPro" id="IPR038305">
    <property type="entry name" value="HeLo_sf"/>
</dbReference>
<dbReference type="Pfam" id="PF14479">
    <property type="entry name" value="HeLo"/>
    <property type="match status" value="1"/>
</dbReference>
<dbReference type="GO" id="GO:0005524">
    <property type="term" value="F:ATP binding"/>
    <property type="evidence" value="ECO:0007669"/>
    <property type="project" value="InterPro"/>
</dbReference>
<dbReference type="Gene3D" id="1.20.120.1020">
    <property type="entry name" value="Prion-inhibition and propagation, HeLo domain"/>
    <property type="match status" value="1"/>
</dbReference>
<dbReference type="InterPro" id="IPR011009">
    <property type="entry name" value="Kinase-like_dom_sf"/>
</dbReference>
<dbReference type="PANTHER" id="PTHR37542:SF1">
    <property type="entry name" value="PRION-INHIBITION AND PROPAGATION HELO DOMAIN-CONTAINING PROTEIN"/>
    <property type="match status" value="1"/>
</dbReference>
<feature type="domain" description="Protein kinase" evidence="1">
    <location>
        <begin position="274"/>
        <end position="627"/>
    </location>
</feature>
<dbReference type="InterPro" id="IPR029498">
    <property type="entry name" value="HeLo_dom"/>
</dbReference>
<dbReference type="OrthoDB" id="1911848at2759"/>
<dbReference type="Proteomes" id="UP000800082">
    <property type="component" value="Unassembled WGS sequence"/>
</dbReference>